<evidence type="ECO:0000313" key="11">
    <source>
        <dbReference type="EMBL" id="AKI80543.1"/>
    </source>
</evidence>
<evidence type="ECO:0000313" key="12">
    <source>
        <dbReference type="Proteomes" id="UP000240461"/>
    </source>
</evidence>
<dbReference type="KEGG" id="vg:80514341"/>
<keyword evidence="2" id="KW-0479">Metal-binding</keyword>
<keyword evidence="5" id="KW-0833">Ubl conjugation pathway</keyword>
<dbReference type="InterPro" id="IPR002035">
    <property type="entry name" value="VWF_A"/>
</dbReference>
<evidence type="ECO:0000256" key="1">
    <source>
        <dbReference type="ARBA" id="ARBA00022679"/>
    </source>
</evidence>
<dbReference type="PROSITE" id="PS50089">
    <property type="entry name" value="ZF_RING_2"/>
    <property type="match status" value="1"/>
</dbReference>
<keyword evidence="12" id="KW-1185">Reference proteome</keyword>
<keyword evidence="6" id="KW-0862">Zinc</keyword>
<dbReference type="Pfam" id="PF22191">
    <property type="entry name" value="IBR_1"/>
    <property type="match status" value="1"/>
</dbReference>
<feature type="domain" description="VWFA" evidence="9">
    <location>
        <begin position="8"/>
        <end position="201"/>
    </location>
</feature>
<organism evidence="11 12">
    <name type="scientific">Acanthamoeba polyphaga mimivirus Kroon</name>
    <dbReference type="NCBI Taxonomy" id="3069720"/>
    <lineage>
        <taxon>Viruses</taxon>
        <taxon>Varidnaviria</taxon>
        <taxon>Bamfordvirae</taxon>
        <taxon>Nucleocytoviricota</taxon>
        <taxon>Megaviricetes</taxon>
        <taxon>Imitervirales</taxon>
        <taxon>Mimiviridae</taxon>
        <taxon>Megamimivirinae</taxon>
        <taxon>Mimivirus</taxon>
        <taxon>Mimivirus lagoaense</taxon>
    </lineage>
</organism>
<protein>
    <submittedName>
        <fullName evidence="11">Ariadne-like ring finger protein</fullName>
    </submittedName>
</protein>
<dbReference type="InterPro" id="IPR044066">
    <property type="entry name" value="TRIAD_supradom"/>
</dbReference>
<reference evidence="11 12" key="1">
    <citation type="submission" date="2014-10" db="EMBL/GenBank/DDBJ databases">
        <title>Pan-genome analysis of Brazilian lineage A amoebal mimiviruses.</title>
        <authorList>
            <person name="Assis F.L."/>
            <person name="Abrahao J.S."/>
            <person name="Kroon E.G."/>
            <person name="Dornas F.P."/>
            <person name="Andrade K.R."/>
            <person name="Borato P.V.M."/>
            <person name="Pilotto M.R."/>
            <person name="Benamar S."/>
            <person name="LaScola B."/>
            <person name="Colson P."/>
        </authorList>
    </citation>
    <scope>NUCLEOTIDE SEQUENCE [LARGE SCALE GENOMIC DNA]</scope>
    <source>
        <strain evidence="11 12">Kroon</strain>
    </source>
</reference>
<feature type="domain" description="RING-type" evidence="8">
    <location>
        <begin position="801"/>
        <end position="855"/>
    </location>
</feature>
<evidence type="ECO:0000256" key="7">
    <source>
        <dbReference type="PROSITE-ProRule" id="PRU00175"/>
    </source>
</evidence>
<dbReference type="Proteomes" id="UP000240461">
    <property type="component" value="Segment"/>
</dbReference>
<dbReference type="GO" id="GO:0004674">
    <property type="term" value="F:protein serine/threonine kinase activity"/>
    <property type="evidence" value="ECO:0007669"/>
    <property type="project" value="TreeGrafter"/>
</dbReference>
<dbReference type="PROSITE" id="PS50234">
    <property type="entry name" value="VWFA"/>
    <property type="match status" value="1"/>
</dbReference>
<keyword evidence="3" id="KW-0677">Repeat</keyword>
<dbReference type="InterPro" id="IPR036465">
    <property type="entry name" value="vWFA_dom_sf"/>
</dbReference>
<dbReference type="SUPFAM" id="SSF53300">
    <property type="entry name" value="vWA-like"/>
    <property type="match status" value="1"/>
</dbReference>
<dbReference type="EMBL" id="KM982402">
    <property type="protein sequence ID" value="AKI80543.1"/>
    <property type="molecule type" value="Genomic_DNA"/>
</dbReference>
<dbReference type="SUPFAM" id="SSF57850">
    <property type="entry name" value="RING/U-box"/>
    <property type="match status" value="1"/>
</dbReference>
<dbReference type="GO" id="GO:0008270">
    <property type="term" value="F:zinc ion binding"/>
    <property type="evidence" value="ECO:0007669"/>
    <property type="project" value="UniProtKB-KW"/>
</dbReference>
<sequence>MDNQAVLDLAIIVDATGSMGTFLSSLSESLQQIVQIIDITNVIQNINIIMYRDYCDSVITASSGWVSKIDDLIPFIRGLHATGGGDTPEAGKTAANNLLDVVKNNTIVIWYADAPPHHKSNARDNFAREVNTLTRSDKIFDWIELCDTLAARNIIVYPIINRHHFDTSSFYVAMSTITGGKTLYLENTNEKVITQTTIKLLLSLMGCDNEFKSGVKELVYKSEFNRSSILDENNNAGYLPGTRFSVLVNTIDLQVQTHPWLVTNLRSLTSLFNEDSHYKDKIFAVFKSLMKPTSVLSLTYNTIFATFWRLICRTYDDPRKEVLKEQMSVVLENLKKTNREDHTIVTEWISDSYNQTYEVNDIIKTKAVSKVPALVLDTTRFYLPQEILELSRTCNAKVLSTVVDMLSSIRVIEKEEDLPKTNEQELDSKGRPIPLKYIPLSLSNKYLFSILPHLIAPGSNFSLRPSMILATVAYITNNQILKDRAKNHLEYHKGKWIDQSLPENYTGGFINLMLRVPEFLTDEQINFFKFYQKVFGLLINGSTELDIDMPFTPYKKVCNDFKRECDHCHHIRSFTLLTIDDDGKYKCGLCHSPADDDTDTLNRVYTIISCDTPGETSTTITKDTTLGPSTKEHQDDNHSVYLECKSCLCHYALVNVDKMNVTPKCYGCRFGVCLPEVKCTVCTNKYVDPAKIYSDNSETFVCPQCVSDPRSSIDILKVKFKDIYLQNKSTIHSLVGFEMPSDINVFGGHSIFSIKDKINILDHTENPSSLIFNRKFMLNAPIVIIEMLKWINSGSAEKGLCMICFNEFSKSNLRQICGRKVCQSVACYDCMKSWYGENKVGDLIHVNALTCPFCKQCPMFNILAAFNRQVCAMVRTNNSFDIDWWYGWCLKCFQPKKLIEKECSEDAPQLEGKFVCEECSNIKPENSKECPNSLCKIPIIKDGGCNHMECTACKKHFCWLCANVSYETSEETYNHLYRIHGGAFEYNQDD</sequence>
<dbReference type="Gene3D" id="3.40.50.410">
    <property type="entry name" value="von Willebrand factor, type A domain"/>
    <property type="match status" value="1"/>
</dbReference>
<evidence type="ECO:0000259" key="8">
    <source>
        <dbReference type="PROSITE" id="PS50089"/>
    </source>
</evidence>
<evidence type="ECO:0000256" key="2">
    <source>
        <dbReference type="ARBA" id="ARBA00022723"/>
    </source>
</evidence>
<evidence type="ECO:0000256" key="5">
    <source>
        <dbReference type="ARBA" id="ARBA00022786"/>
    </source>
</evidence>
<keyword evidence="1" id="KW-0808">Transferase</keyword>
<accession>A0A0G2Y422</accession>
<feature type="domain" description="RING-type" evidence="10">
    <location>
        <begin position="797"/>
        <end position="990"/>
    </location>
</feature>
<proteinExistence type="predicted"/>
<dbReference type="Gene3D" id="1.20.120.1750">
    <property type="match status" value="1"/>
</dbReference>
<evidence type="ECO:0000259" key="10">
    <source>
        <dbReference type="PROSITE" id="PS51873"/>
    </source>
</evidence>
<name>A0A0G2Y422_9VIRU</name>
<evidence type="ECO:0000256" key="4">
    <source>
        <dbReference type="ARBA" id="ARBA00022771"/>
    </source>
</evidence>
<dbReference type="PANTHER" id="PTHR47763">
    <property type="entry name" value="ALPHA-PROTEIN KINASE VWKA"/>
    <property type="match status" value="1"/>
</dbReference>
<keyword evidence="4 7" id="KW-0863">Zinc-finger</keyword>
<evidence type="ECO:0000259" key="9">
    <source>
        <dbReference type="PROSITE" id="PS50234"/>
    </source>
</evidence>
<evidence type="ECO:0000256" key="3">
    <source>
        <dbReference type="ARBA" id="ARBA00022737"/>
    </source>
</evidence>
<evidence type="ECO:0000256" key="6">
    <source>
        <dbReference type="ARBA" id="ARBA00022833"/>
    </source>
</evidence>
<dbReference type="PANTHER" id="PTHR47763:SF1">
    <property type="entry name" value="DUF659 DOMAIN-CONTAINING PROTEIN"/>
    <property type="match status" value="1"/>
</dbReference>
<dbReference type="InterPro" id="IPR001841">
    <property type="entry name" value="Znf_RING"/>
</dbReference>
<dbReference type="InterPro" id="IPR052969">
    <property type="entry name" value="Thr-specific_kinase-like"/>
</dbReference>
<dbReference type="PROSITE" id="PS51873">
    <property type="entry name" value="TRIAD"/>
    <property type="match status" value="1"/>
</dbReference>